<protein>
    <submittedName>
        <fullName evidence="8">Transporter, NhaC family</fullName>
    </submittedName>
</protein>
<dbReference type="AlphaFoldDB" id="A0A1M4UT80"/>
<evidence type="ECO:0000313" key="9">
    <source>
        <dbReference type="Proteomes" id="UP000184041"/>
    </source>
</evidence>
<feature type="transmembrane region" description="Helical" evidence="6">
    <location>
        <begin position="230"/>
        <end position="257"/>
    </location>
</feature>
<accession>A0A1M4UT80</accession>
<keyword evidence="4 6" id="KW-1133">Transmembrane helix</keyword>
<feature type="transmembrane region" description="Helical" evidence="6">
    <location>
        <begin position="49"/>
        <end position="71"/>
    </location>
</feature>
<dbReference type="InterPro" id="IPR018461">
    <property type="entry name" value="Na/H_Antiport_NhaC-like_C"/>
</dbReference>
<organism evidence="8 9">
    <name type="scientific">Fodinibius roseus</name>
    <dbReference type="NCBI Taxonomy" id="1194090"/>
    <lineage>
        <taxon>Bacteria</taxon>
        <taxon>Pseudomonadati</taxon>
        <taxon>Balneolota</taxon>
        <taxon>Balneolia</taxon>
        <taxon>Balneolales</taxon>
        <taxon>Balneolaceae</taxon>
        <taxon>Fodinibius</taxon>
    </lineage>
</organism>
<keyword evidence="9" id="KW-1185">Reference proteome</keyword>
<feature type="transmembrane region" description="Helical" evidence="6">
    <location>
        <begin position="381"/>
        <end position="398"/>
    </location>
</feature>
<dbReference type="OrthoDB" id="9762978at2"/>
<keyword evidence="3 6" id="KW-0812">Transmembrane</keyword>
<dbReference type="EMBL" id="FQUS01000002">
    <property type="protein sequence ID" value="SHE59961.1"/>
    <property type="molecule type" value="Genomic_DNA"/>
</dbReference>
<feature type="transmembrane region" description="Helical" evidence="6">
    <location>
        <begin position="538"/>
        <end position="556"/>
    </location>
</feature>
<feature type="transmembrane region" description="Helical" evidence="6">
    <location>
        <begin position="107"/>
        <end position="127"/>
    </location>
</feature>
<reference evidence="8 9" key="1">
    <citation type="submission" date="2016-11" db="EMBL/GenBank/DDBJ databases">
        <authorList>
            <person name="Jaros S."/>
            <person name="Januszkiewicz K."/>
            <person name="Wedrychowicz H."/>
        </authorList>
    </citation>
    <scope>NUCLEOTIDE SEQUENCE [LARGE SCALE GENOMIC DNA]</scope>
    <source>
        <strain evidence="8 9">DSM 21986</strain>
    </source>
</reference>
<keyword evidence="5 6" id="KW-0472">Membrane</keyword>
<gene>
    <name evidence="8" type="ORF">SAMN05443144_102122</name>
</gene>
<evidence type="ECO:0000256" key="5">
    <source>
        <dbReference type="ARBA" id="ARBA00023136"/>
    </source>
</evidence>
<evidence type="ECO:0000259" key="7">
    <source>
        <dbReference type="Pfam" id="PF03553"/>
    </source>
</evidence>
<evidence type="ECO:0000256" key="6">
    <source>
        <dbReference type="SAM" id="Phobius"/>
    </source>
</evidence>
<evidence type="ECO:0000256" key="1">
    <source>
        <dbReference type="ARBA" id="ARBA00004651"/>
    </source>
</evidence>
<comment type="subcellular location">
    <subcellularLocation>
        <location evidence="1">Cell membrane</location>
        <topology evidence="1">Multi-pass membrane protein</topology>
    </subcellularLocation>
</comment>
<dbReference type="PANTHER" id="PTHR43478:SF1">
    <property type="entry name" value="NA+_H+ ANTIPORTER NHAC-LIKE C-TERMINAL DOMAIN-CONTAINING PROTEIN"/>
    <property type="match status" value="1"/>
</dbReference>
<proteinExistence type="predicted"/>
<evidence type="ECO:0000256" key="4">
    <source>
        <dbReference type="ARBA" id="ARBA00022989"/>
    </source>
</evidence>
<feature type="transmembrane region" description="Helical" evidence="6">
    <location>
        <begin position="191"/>
        <end position="218"/>
    </location>
</feature>
<feature type="transmembrane region" description="Helical" evidence="6">
    <location>
        <begin position="306"/>
        <end position="323"/>
    </location>
</feature>
<evidence type="ECO:0000256" key="3">
    <source>
        <dbReference type="ARBA" id="ARBA00022692"/>
    </source>
</evidence>
<evidence type="ECO:0000313" key="8">
    <source>
        <dbReference type="EMBL" id="SHE59961.1"/>
    </source>
</evidence>
<feature type="transmembrane region" description="Helical" evidence="6">
    <location>
        <begin position="418"/>
        <end position="438"/>
    </location>
</feature>
<feature type="domain" description="Na+/H+ antiporter NhaC-like C-terminal" evidence="7">
    <location>
        <begin position="200"/>
        <end position="527"/>
    </location>
</feature>
<keyword evidence="2" id="KW-1003">Cell membrane</keyword>
<dbReference type="PANTHER" id="PTHR43478">
    <property type="entry name" value="NA+/H+ ANTIPORTER-RELATED"/>
    <property type="match status" value="1"/>
</dbReference>
<dbReference type="GO" id="GO:0005886">
    <property type="term" value="C:plasma membrane"/>
    <property type="evidence" value="ECO:0007669"/>
    <property type="project" value="UniProtKB-SubCell"/>
</dbReference>
<sequence>MKRKALFFAAAGLFIWLTYAVTGYAEPAFSTAIQQSASESGVAGSWLSILPPLVAIGIALVFRQVLFALFLGIWCGAFLAGDLSIPGAFTSFFTALSGYIVPATADASHMSIIIFTLLIGGMVGIITDNGGTRGIIRKITKFVRTKVHGQLVTALMGFVVFFDDYANTMVVGNTMRPLTDRLRISRAKLAYLVDATAAPVATIALVSTWIGAMVGFIADAEEKMPNFNESAYAVFISSLPYNFYAFFTICFVLVIAGSGRDFASMLKARITLYKAKHNPALDTYNLWKDKIADDEKKKVTSHWSNAAVPILTLIFGTVGGLFLTGEGSSVQSVIETADSYKALLWGSLISIAVAVAMTLGKKLLAVDEMLEGMMEGMHTMFDGLLILVMAWALSAITIELGTADYLMSVFGETLNPYWLPALVLLLSALTSFATGSSWGTMGILMPLVVPLAWEIGTSSGLADAMTHEIIYASVSAVLGGSVWGDHCSPISDTTILSSIATQCDHVEHVNTQLPYAMIVGTISIIAMAGVLVAGISWWIIYPAGIAIIAAIIYKFGKVPDPEEYAPEGEEAAVTVLD</sequence>
<dbReference type="Pfam" id="PF03553">
    <property type="entry name" value="Na_H_antiporter"/>
    <property type="match status" value="1"/>
</dbReference>
<feature type="transmembrane region" description="Helical" evidence="6">
    <location>
        <begin position="343"/>
        <end position="360"/>
    </location>
</feature>
<dbReference type="STRING" id="1194090.SAMN05443144_102122"/>
<dbReference type="Proteomes" id="UP000184041">
    <property type="component" value="Unassembled WGS sequence"/>
</dbReference>
<name>A0A1M4UT80_9BACT</name>
<evidence type="ECO:0000256" key="2">
    <source>
        <dbReference type="ARBA" id="ARBA00022475"/>
    </source>
</evidence>
<dbReference type="RefSeq" id="WP_073059257.1">
    <property type="nucleotide sequence ID" value="NZ_FQUS01000002.1"/>
</dbReference>